<organism evidence="1 2">
    <name type="scientific">Plectonema radiosum NIES-515</name>
    <dbReference type="NCBI Taxonomy" id="2986073"/>
    <lineage>
        <taxon>Bacteria</taxon>
        <taxon>Bacillati</taxon>
        <taxon>Cyanobacteriota</taxon>
        <taxon>Cyanophyceae</taxon>
        <taxon>Oscillatoriophycideae</taxon>
        <taxon>Oscillatoriales</taxon>
        <taxon>Microcoleaceae</taxon>
        <taxon>Plectonema</taxon>
    </lineage>
</organism>
<evidence type="ECO:0000313" key="2">
    <source>
        <dbReference type="Proteomes" id="UP001526143"/>
    </source>
</evidence>
<dbReference type="Proteomes" id="UP001526143">
    <property type="component" value="Unassembled WGS sequence"/>
</dbReference>
<name>A0ABT3AWX5_9CYAN</name>
<comment type="caution">
    <text evidence="1">The sequence shown here is derived from an EMBL/GenBank/DDBJ whole genome shotgun (WGS) entry which is preliminary data.</text>
</comment>
<reference evidence="1 2" key="1">
    <citation type="submission" date="2022-10" db="EMBL/GenBank/DDBJ databases">
        <title>Identification of biosynthetic pathway for the production of the potent trypsin inhibitor radiosumin.</title>
        <authorList>
            <person name="Fewer D.P."/>
            <person name="Delbaje E."/>
            <person name="Ouyang X."/>
            <person name="Agostino P.D."/>
            <person name="Wahlsten M."/>
            <person name="Jokela J."/>
            <person name="Permi P."/>
            <person name="Haapaniemi E."/>
            <person name="Koistinen H."/>
        </authorList>
    </citation>
    <scope>NUCLEOTIDE SEQUENCE [LARGE SCALE GENOMIC DNA]</scope>
    <source>
        <strain evidence="1 2">NIES-515</strain>
    </source>
</reference>
<keyword evidence="2" id="KW-1185">Reference proteome</keyword>
<sequence length="429" mass="48150">RSLSIKPILVGAVLSGIALLGSSAYLLTRPCVMSECKEIQAATELQKSSQQLTPNARSQEELAKLHVQFETATTNLKNIPGWSLRHQQAQQLSLHLSRQSEKIKLVLNALQSASLAELKTQTKVNNIQQLHNKQQLWRQAIAPLEGINRENELYALVQRKLSLYRLRLQAVNQQLLNEEKWSKKLAAAKSVAKVATQWETKVKSLKDLQKVQSTWQIVVNALVIIPQTSPEYEQAQNLLADYRAKLATARDRTTFEQLAAKSYQQAINTANQAKAYEQQNQWQAARANWYLALNNIKQIRADSFYYSQAQLLIEPYTNAFNRAEQQAQIALNFGQIRTDLVKTCSSQIQICTFTINNKGITVKITADYQQAVQNSLANANPQDPSSFAGINNHLQVLQEALSAISENANLPLIVYDAQGQVVHTRSHQG</sequence>
<protein>
    <recommendedName>
        <fullName evidence="3">Chromosome segregation ATPase</fullName>
    </recommendedName>
</protein>
<evidence type="ECO:0000313" key="1">
    <source>
        <dbReference type="EMBL" id="MCV3213535.1"/>
    </source>
</evidence>
<proteinExistence type="predicted"/>
<evidence type="ECO:0008006" key="3">
    <source>
        <dbReference type="Google" id="ProtNLM"/>
    </source>
</evidence>
<feature type="non-terminal residue" evidence="1">
    <location>
        <position position="1"/>
    </location>
</feature>
<dbReference type="EMBL" id="JAOWRF010000131">
    <property type="protein sequence ID" value="MCV3213535.1"/>
    <property type="molecule type" value="Genomic_DNA"/>
</dbReference>
<dbReference type="RefSeq" id="WP_263745050.1">
    <property type="nucleotide sequence ID" value="NZ_JAOWRF010000131.1"/>
</dbReference>
<gene>
    <name evidence="1" type="ORF">OGM63_08355</name>
</gene>
<accession>A0ABT3AWX5</accession>